<keyword evidence="2" id="KW-1185">Reference proteome</keyword>
<dbReference type="EMBL" id="CM037616">
    <property type="protein sequence ID" value="KAH7991863.1"/>
    <property type="molecule type" value="Genomic_DNA"/>
</dbReference>
<gene>
    <name evidence="1" type="ORF">K3G42_014900</name>
</gene>
<protein>
    <submittedName>
        <fullName evidence="1">Uncharacterized protein</fullName>
    </submittedName>
</protein>
<dbReference type="Proteomes" id="UP000827872">
    <property type="component" value="Linkage Group LG03"/>
</dbReference>
<reference evidence="1" key="1">
    <citation type="submission" date="2021-08" db="EMBL/GenBank/DDBJ databases">
        <title>The first chromosome-level gecko genome reveals the dynamic sex chromosomes of Neotropical dwarf geckos (Sphaerodactylidae: Sphaerodactylus).</title>
        <authorList>
            <person name="Pinto B.J."/>
            <person name="Keating S.E."/>
            <person name="Gamble T."/>
        </authorList>
    </citation>
    <scope>NUCLEOTIDE SEQUENCE</scope>
    <source>
        <strain evidence="1">TG3544</strain>
    </source>
</reference>
<evidence type="ECO:0000313" key="2">
    <source>
        <dbReference type="Proteomes" id="UP000827872"/>
    </source>
</evidence>
<sequence length="97" mass="11150">MEKIVSKTEKVLMEGQSSTKGHRIIIPTNMRKETLSSSQITPRYAEDEDKSKAAHVLVADEIYVENNTPIQQRCNKGEKRPVYWIQYAWKLQKAGSL</sequence>
<proteinExistence type="predicted"/>
<organism evidence="1 2">
    <name type="scientific">Sphaerodactylus townsendi</name>
    <dbReference type="NCBI Taxonomy" id="933632"/>
    <lineage>
        <taxon>Eukaryota</taxon>
        <taxon>Metazoa</taxon>
        <taxon>Chordata</taxon>
        <taxon>Craniata</taxon>
        <taxon>Vertebrata</taxon>
        <taxon>Euteleostomi</taxon>
        <taxon>Lepidosauria</taxon>
        <taxon>Squamata</taxon>
        <taxon>Bifurcata</taxon>
        <taxon>Gekkota</taxon>
        <taxon>Sphaerodactylidae</taxon>
        <taxon>Sphaerodactylus</taxon>
    </lineage>
</organism>
<evidence type="ECO:0000313" key="1">
    <source>
        <dbReference type="EMBL" id="KAH7991863.1"/>
    </source>
</evidence>
<accession>A0ACB8EH53</accession>
<comment type="caution">
    <text evidence="1">The sequence shown here is derived from an EMBL/GenBank/DDBJ whole genome shotgun (WGS) entry which is preliminary data.</text>
</comment>
<name>A0ACB8EH53_9SAUR</name>